<sequence>MTTELQHSSGLHPDLQKLYDRSCVWDCELLFEEHDETTDHATKHNLCKHQAHGSEYMFPDQYRGLEAKERLVMELKNPNRVRALAIHFKCDHGTAHRQEASKSKEQSTQPLKNTSARRPLSRDQVCPFGLTIYMIREDSIVDAGRWFLAKRQQKNRDNCARHSGHIQIAPDLLPKHVKTMSTEEKKIAKQCSQLRFTATSTAALLNLRNALGLAHTPEQVHYLLTQARVTELELAPSATNADKLVKSFSNRTDVCWTMMTFDPQAGVLLESTVKDRKNQLKLDRNSEENARFRLLHSQNRLSSSQKLLLIFLFATVEEMRLLQMHPESISCDVTFGTENTKKQLFTLAARDGNNKAFNCGRAYIPNGQAWVFWHCFRYCLKVFWGESITNRVSLMCTDGCVQEYQAFINNTGDGETFPNAVHTLCYFHTATLSFNNNVSLPSGTAPEAMQRAIDVVRWFVKSWFFEVENCEEYIHSRSSLIAWLERGGGSVLESHTVNSIKTWITTHLRPLEKMWLNFERLYLCTMDLRTTSISESLHSSMKSGHDGVRAGMDTANSANTIVEKSSRVLKERQRQNAREQSRTVKWSQMPTVAHLTEYCLKVAKKEWKSSTSLIVVHAKKDPGEWWVFKEHEPSGGVSAPPDYTRLRRVKLVHEEFLWCSCGLPSRMKYPCRHIYAVTKQVSMCMFGVRWHSQFQHYYGRTGQEEWTEVFDTMMADEFARKHIEGGMEFLSQQPESWLSIEDGGNEMVIQAKHLYDLTWVQKRVVVKGLPLPEIRRTEEAGPNATNCEEQESISVEQESIFEVECHIPDTIRDLQLSQQNAIASRREQRNAGYAQRVEKFRAILNLAEGRGAWNERIDAHLEEMFVGLTNDIASEKENQKRSSEFAFPETGKSNKRVEKRKKSAGINPVIIAAMISRTSAAGLFRLTGNGKGIATGKYVDYINNTNRIALLCWRSNVTMLVSLALFPMLMILFYYEVIEQHKQAAEPLLSTFHDFANKLLGAAEACEDVCHVDR</sequence>
<feature type="compositionally biased region" description="Basic and acidic residues" evidence="2">
    <location>
        <begin position="95"/>
        <end position="105"/>
    </location>
</feature>
<organism evidence="5 6">
    <name type="scientific">Nitzschia inconspicua</name>
    <dbReference type="NCBI Taxonomy" id="303405"/>
    <lineage>
        <taxon>Eukaryota</taxon>
        <taxon>Sar</taxon>
        <taxon>Stramenopiles</taxon>
        <taxon>Ochrophyta</taxon>
        <taxon>Bacillariophyta</taxon>
        <taxon>Bacillariophyceae</taxon>
        <taxon>Bacillariophycidae</taxon>
        <taxon>Bacillariales</taxon>
        <taxon>Bacillariaceae</taxon>
        <taxon>Nitzschia</taxon>
    </lineage>
</organism>
<dbReference type="GO" id="GO:0008270">
    <property type="term" value="F:zinc ion binding"/>
    <property type="evidence" value="ECO:0007669"/>
    <property type="project" value="UniProtKB-KW"/>
</dbReference>
<keyword evidence="3" id="KW-0812">Transmembrane</keyword>
<evidence type="ECO:0000256" key="3">
    <source>
        <dbReference type="SAM" id="Phobius"/>
    </source>
</evidence>
<dbReference type="Pfam" id="PF10551">
    <property type="entry name" value="MULE"/>
    <property type="match status" value="1"/>
</dbReference>
<gene>
    <name evidence="5" type="ORF">IV203_010589</name>
</gene>
<evidence type="ECO:0000313" key="5">
    <source>
        <dbReference type="EMBL" id="KAG7351229.1"/>
    </source>
</evidence>
<keyword evidence="1" id="KW-0479">Metal-binding</keyword>
<accession>A0A9K3KWB5</accession>
<keyword evidence="6" id="KW-1185">Reference proteome</keyword>
<feature type="region of interest" description="Disordered" evidence="2">
    <location>
        <begin position="877"/>
        <end position="900"/>
    </location>
</feature>
<dbReference type="AlphaFoldDB" id="A0A9K3KWB5"/>
<comment type="caution">
    <text evidence="5">The sequence shown here is derived from an EMBL/GenBank/DDBJ whole genome shotgun (WGS) entry which is preliminary data.</text>
</comment>
<feature type="compositionally biased region" description="Polar residues" evidence="2">
    <location>
        <begin position="106"/>
        <end position="116"/>
    </location>
</feature>
<feature type="region of interest" description="Disordered" evidence="2">
    <location>
        <begin position="95"/>
        <end position="119"/>
    </location>
</feature>
<keyword evidence="1" id="KW-0863">Zinc-finger</keyword>
<dbReference type="InterPro" id="IPR018289">
    <property type="entry name" value="MULE_transposase_dom"/>
</dbReference>
<name>A0A9K3KWB5_9STRA</name>
<protein>
    <submittedName>
        <fullName evidence="5">MULE transposase domain containing protein</fullName>
    </submittedName>
</protein>
<dbReference type="InterPro" id="IPR007527">
    <property type="entry name" value="Znf_SWIM"/>
</dbReference>
<reference evidence="5" key="2">
    <citation type="submission" date="2021-04" db="EMBL/GenBank/DDBJ databases">
        <authorList>
            <person name="Podell S."/>
        </authorList>
    </citation>
    <scope>NUCLEOTIDE SEQUENCE</scope>
    <source>
        <strain evidence="5">Hildebrandi</strain>
    </source>
</reference>
<evidence type="ECO:0000259" key="4">
    <source>
        <dbReference type="PROSITE" id="PS50966"/>
    </source>
</evidence>
<evidence type="ECO:0000256" key="1">
    <source>
        <dbReference type="PROSITE-ProRule" id="PRU00325"/>
    </source>
</evidence>
<evidence type="ECO:0000313" key="6">
    <source>
        <dbReference type="Proteomes" id="UP000693970"/>
    </source>
</evidence>
<proteinExistence type="predicted"/>
<dbReference type="Proteomes" id="UP000693970">
    <property type="component" value="Unassembled WGS sequence"/>
</dbReference>
<keyword evidence="3" id="KW-0472">Membrane</keyword>
<dbReference type="PROSITE" id="PS50966">
    <property type="entry name" value="ZF_SWIM"/>
    <property type="match status" value="1"/>
</dbReference>
<reference evidence="5" key="1">
    <citation type="journal article" date="2021" name="Sci. Rep.">
        <title>Diploid genomic architecture of Nitzschia inconspicua, an elite biomass production diatom.</title>
        <authorList>
            <person name="Oliver A."/>
            <person name="Podell S."/>
            <person name="Pinowska A."/>
            <person name="Traller J.C."/>
            <person name="Smith S.R."/>
            <person name="McClure R."/>
            <person name="Beliaev A."/>
            <person name="Bohutskyi P."/>
            <person name="Hill E.A."/>
            <person name="Rabines A."/>
            <person name="Zheng H."/>
            <person name="Allen L.Z."/>
            <person name="Kuo A."/>
            <person name="Grigoriev I.V."/>
            <person name="Allen A.E."/>
            <person name="Hazlebeck D."/>
            <person name="Allen E.E."/>
        </authorList>
    </citation>
    <scope>NUCLEOTIDE SEQUENCE</scope>
    <source>
        <strain evidence="5">Hildebrandi</strain>
    </source>
</reference>
<feature type="domain" description="SWIM-type" evidence="4">
    <location>
        <begin position="647"/>
        <end position="682"/>
    </location>
</feature>
<dbReference type="EMBL" id="JAGRRH010000018">
    <property type="protein sequence ID" value="KAG7351229.1"/>
    <property type="molecule type" value="Genomic_DNA"/>
</dbReference>
<evidence type="ECO:0000256" key="2">
    <source>
        <dbReference type="SAM" id="MobiDB-lite"/>
    </source>
</evidence>
<dbReference type="Pfam" id="PF04434">
    <property type="entry name" value="SWIM"/>
    <property type="match status" value="1"/>
</dbReference>
<keyword evidence="1" id="KW-0862">Zinc</keyword>
<feature type="transmembrane region" description="Helical" evidence="3">
    <location>
        <begin position="957"/>
        <end position="975"/>
    </location>
</feature>
<keyword evidence="3" id="KW-1133">Transmembrane helix</keyword>